<name>A0ABS7UTV3_9BACI</name>
<evidence type="ECO:0000313" key="4">
    <source>
        <dbReference type="Proteomes" id="UP001165287"/>
    </source>
</evidence>
<keyword evidence="2" id="KW-0812">Transmembrane</keyword>
<dbReference type="Proteomes" id="UP001165287">
    <property type="component" value="Unassembled WGS sequence"/>
</dbReference>
<comment type="caution">
    <text evidence="3">The sequence shown here is derived from an EMBL/GenBank/DDBJ whole genome shotgun (WGS) entry which is preliminary data.</text>
</comment>
<evidence type="ECO:0000256" key="1">
    <source>
        <dbReference type="SAM" id="MobiDB-lite"/>
    </source>
</evidence>
<organism evidence="3 4">
    <name type="scientific">Metabacillus rhizolycopersici</name>
    <dbReference type="NCBI Taxonomy" id="2875709"/>
    <lineage>
        <taxon>Bacteria</taxon>
        <taxon>Bacillati</taxon>
        <taxon>Bacillota</taxon>
        <taxon>Bacilli</taxon>
        <taxon>Bacillales</taxon>
        <taxon>Bacillaceae</taxon>
        <taxon>Metabacillus</taxon>
    </lineage>
</organism>
<accession>A0ABS7UTV3</accession>
<evidence type="ECO:0000313" key="3">
    <source>
        <dbReference type="EMBL" id="MBZ5751726.1"/>
    </source>
</evidence>
<keyword evidence="2" id="KW-1133">Transmembrane helix</keyword>
<sequence>MEKKKNVKTDFLSNAHKLIGEEVEVITSEGTYTGTLLSVGSDVIILRTRIRGRIVRLLIRLALIVALFRLIVTERRNPFGFRSSHHEEDTFSHHERDEDEDEFERR</sequence>
<feature type="transmembrane region" description="Helical" evidence="2">
    <location>
        <begin position="54"/>
        <end position="72"/>
    </location>
</feature>
<evidence type="ECO:0000256" key="2">
    <source>
        <dbReference type="SAM" id="Phobius"/>
    </source>
</evidence>
<dbReference type="EMBL" id="JAIQUM010000038">
    <property type="protein sequence ID" value="MBZ5751726.1"/>
    <property type="molecule type" value="Genomic_DNA"/>
</dbReference>
<feature type="region of interest" description="Disordered" evidence="1">
    <location>
        <begin position="80"/>
        <end position="106"/>
    </location>
</feature>
<feature type="compositionally biased region" description="Acidic residues" evidence="1">
    <location>
        <begin position="97"/>
        <end position="106"/>
    </location>
</feature>
<feature type="compositionally biased region" description="Basic and acidic residues" evidence="1">
    <location>
        <begin position="84"/>
        <end position="96"/>
    </location>
</feature>
<proteinExistence type="predicted"/>
<gene>
    <name evidence="3" type="ORF">K9V48_16090</name>
</gene>
<evidence type="ECO:0008006" key="5">
    <source>
        <dbReference type="Google" id="ProtNLM"/>
    </source>
</evidence>
<keyword evidence="2" id="KW-0472">Membrane</keyword>
<reference evidence="3" key="1">
    <citation type="submission" date="2024-05" db="EMBL/GenBank/DDBJ databases">
        <title>Metabacillus sp. nov., isolated from the rhizosphere soil of tomato plants.</title>
        <authorList>
            <person name="Ma R."/>
        </authorList>
    </citation>
    <scope>NUCLEOTIDE SEQUENCE</scope>
    <source>
        <strain evidence="3">DBTR6</strain>
    </source>
</reference>
<keyword evidence="4" id="KW-1185">Reference proteome</keyword>
<dbReference type="RefSeq" id="WP_224140050.1">
    <property type="nucleotide sequence ID" value="NZ_JAIQUM010000038.1"/>
</dbReference>
<protein>
    <recommendedName>
        <fullName evidence="5">DUF2642 domain-containing protein</fullName>
    </recommendedName>
</protein>